<feature type="compositionally biased region" description="Acidic residues" evidence="1">
    <location>
        <begin position="669"/>
        <end position="679"/>
    </location>
</feature>
<feature type="compositionally biased region" description="Acidic residues" evidence="1">
    <location>
        <begin position="586"/>
        <end position="595"/>
    </location>
</feature>
<feature type="compositionally biased region" description="Polar residues" evidence="1">
    <location>
        <begin position="410"/>
        <end position="427"/>
    </location>
</feature>
<feature type="compositionally biased region" description="Basic and acidic residues" evidence="1">
    <location>
        <begin position="632"/>
        <end position="650"/>
    </location>
</feature>
<gene>
    <name evidence="3" type="ORF">N8I77_003193</name>
</gene>
<feature type="compositionally biased region" description="Acidic residues" evidence="1">
    <location>
        <begin position="557"/>
        <end position="568"/>
    </location>
</feature>
<feature type="compositionally biased region" description="Acidic residues" evidence="1">
    <location>
        <begin position="651"/>
        <end position="661"/>
    </location>
</feature>
<feature type="region of interest" description="Disordered" evidence="1">
    <location>
        <begin position="363"/>
        <end position="701"/>
    </location>
</feature>
<dbReference type="Pfam" id="PF20150">
    <property type="entry name" value="2EXR"/>
    <property type="match status" value="1"/>
</dbReference>
<reference evidence="3" key="1">
    <citation type="submission" date="2023-06" db="EMBL/GenBank/DDBJ databases">
        <authorList>
            <person name="Noh H."/>
        </authorList>
    </citation>
    <scope>NUCLEOTIDE SEQUENCE</scope>
    <source>
        <strain evidence="3">DUCC20226</strain>
    </source>
</reference>
<feature type="domain" description="2EXR" evidence="2">
    <location>
        <begin position="62"/>
        <end position="166"/>
    </location>
</feature>
<evidence type="ECO:0000259" key="2">
    <source>
        <dbReference type="Pfam" id="PF20150"/>
    </source>
</evidence>
<feature type="compositionally biased region" description="Polar residues" evidence="1">
    <location>
        <begin position="450"/>
        <end position="464"/>
    </location>
</feature>
<dbReference type="InterPro" id="IPR045518">
    <property type="entry name" value="2EXR"/>
</dbReference>
<accession>A0AAD9SJU2</accession>
<feature type="region of interest" description="Disordered" evidence="1">
    <location>
        <begin position="1"/>
        <end position="56"/>
    </location>
</feature>
<sequence>MSDESDSEEHYYSGSEEGDESHESDSDDANHGLLDLEASEASDEPASDSDQSSDYGSYVEDFPKFMQLPPEIREMVWNAFCPDLEAESRVFELHLQTIISPPGAVHLPLIVRGVVAGAHLEDQTAPMRTVMAVHRESRALGLKSAPHELSLSQGELVRYHEERDVLFVSWQQEVLMRGIALRFQELGISAQNLAFENDLILGCVDDLVDLVYLLPELRRLFLLEEQIDLDESNISPREYAWAGSHNVHKYRVDVEEEGEAGLMSPVSRIFCWPDLDNNREFAQQNICKSDENWWWAETTGECRRRLADPLADSRELNDSDFPDEEKTEAINRLQNIEVWPMIRFNFREGLRRLRQMEAWNRSWDEWPNDSEGSYDDTEDEYESDGIDDAPIDDSTSEEEEDDLLVHQFDQESGSAPDSSHLLDNTSEIEGLPPANFSSDEEDENRGEPGTNKSGSENESGSQTRAARPKRRVVQSDSDESATETEQSPRRSKRQRRAILAESDDDQEGSSDVEPVRGANRRTRALPADSEDEDGQDDDEAPRTSRAGRRRVRVNNIDSDDDDEEEEEVQQPSRGRKRRGRAVQVESDQEDEDGESDSQGGGAKTQDAGSSDEEDQDSSGEDDDDPPPPKRMSLADRLRMESRAARPRHFDDDDDSGADDATGDGYGYSDDQEDDVDESDSGMVMGMAEEYEGEDGGSEEEY</sequence>
<proteinExistence type="predicted"/>
<feature type="compositionally biased region" description="Acidic residues" evidence="1">
    <location>
        <begin position="501"/>
        <end position="510"/>
    </location>
</feature>
<dbReference type="AlphaFoldDB" id="A0AAD9SJU2"/>
<evidence type="ECO:0000256" key="1">
    <source>
        <dbReference type="SAM" id="MobiDB-lite"/>
    </source>
</evidence>
<feature type="compositionally biased region" description="Acidic residues" evidence="1">
    <location>
        <begin position="609"/>
        <end position="625"/>
    </location>
</feature>
<name>A0AAD9SJU2_PHOAM</name>
<evidence type="ECO:0000313" key="3">
    <source>
        <dbReference type="EMBL" id="KAK2609704.1"/>
    </source>
</evidence>
<keyword evidence="4" id="KW-1185">Reference proteome</keyword>
<comment type="caution">
    <text evidence="3">The sequence shown here is derived from an EMBL/GenBank/DDBJ whole genome shotgun (WGS) entry which is preliminary data.</text>
</comment>
<feature type="compositionally biased region" description="Acidic residues" evidence="1">
    <location>
        <begin position="528"/>
        <end position="539"/>
    </location>
</feature>
<protein>
    <recommendedName>
        <fullName evidence="2">2EXR domain-containing protein</fullName>
    </recommendedName>
</protein>
<dbReference type="EMBL" id="JAUJFL010000002">
    <property type="protein sequence ID" value="KAK2609704.1"/>
    <property type="molecule type" value="Genomic_DNA"/>
</dbReference>
<organism evidence="3 4">
    <name type="scientific">Phomopsis amygdali</name>
    <name type="common">Fusicoccum amygdali</name>
    <dbReference type="NCBI Taxonomy" id="1214568"/>
    <lineage>
        <taxon>Eukaryota</taxon>
        <taxon>Fungi</taxon>
        <taxon>Dikarya</taxon>
        <taxon>Ascomycota</taxon>
        <taxon>Pezizomycotina</taxon>
        <taxon>Sordariomycetes</taxon>
        <taxon>Sordariomycetidae</taxon>
        <taxon>Diaporthales</taxon>
        <taxon>Diaporthaceae</taxon>
        <taxon>Diaporthe</taxon>
    </lineage>
</organism>
<evidence type="ECO:0000313" key="4">
    <source>
        <dbReference type="Proteomes" id="UP001265746"/>
    </source>
</evidence>
<dbReference type="Proteomes" id="UP001265746">
    <property type="component" value="Unassembled WGS sequence"/>
</dbReference>
<feature type="compositionally biased region" description="Basic and acidic residues" evidence="1">
    <location>
        <begin position="21"/>
        <end position="30"/>
    </location>
</feature>
<feature type="compositionally biased region" description="Acidic residues" evidence="1">
    <location>
        <begin position="688"/>
        <end position="701"/>
    </location>
</feature>
<feature type="compositionally biased region" description="Acidic residues" evidence="1">
    <location>
        <begin position="366"/>
        <end position="402"/>
    </location>
</feature>
<feature type="compositionally biased region" description="Acidic residues" evidence="1">
    <location>
        <begin position="37"/>
        <end position="47"/>
    </location>
</feature>